<name>A0ABU1FDF3_9RHOB</name>
<evidence type="ECO:0000256" key="2">
    <source>
        <dbReference type="ARBA" id="ARBA00022475"/>
    </source>
</evidence>
<feature type="transmembrane region" description="Helical" evidence="6">
    <location>
        <begin position="73"/>
        <end position="91"/>
    </location>
</feature>
<keyword evidence="4 6" id="KW-1133">Transmembrane helix</keyword>
<organism evidence="7 8">
    <name type="scientific">Ruixingdingia sedimenti</name>
    <dbReference type="NCBI Taxonomy" id="3073604"/>
    <lineage>
        <taxon>Bacteria</taxon>
        <taxon>Pseudomonadati</taxon>
        <taxon>Pseudomonadota</taxon>
        <taxon>Alphaproteobacteria</taxon>
        <taxon>Rhodobacterales</taxon>
        <taxon>Paracoccaceae</taxon>
        <taxon>Ruixingdingia</taxon>
    </lineage>
</organism>
<gene>
    <name evidence="7" type="ORF">RGD00_18390</name>
</gene>
<dbReference type="EMBL" id="JAVKPH010000029">
    <property type="protein sequence ID" value="MDR5654583.1"/>
    <property type="molecule type" value="Genomic_DNA"/>
</dbReference>
<dbReference type="Pfam" id="PF02653">
    <property type="entry name" value="BPD_transp_2"/>
    <property type="match status" value="1"/>
</dbReference>
<dbReference type="CDD" id="cd06579">
    <property type="entry name" value="TM_PBP1_transp_AraH_like"/>
    <property type="match status" value="1"/>
</dbReference>
<feature type="transmembrane region" description="Helical" evidence="6">
    <location>
        <begin position="125"/>
        <end position="143"/>
    </location>
</feature>
<feature type="transmembrane region" description="Helical" evidence="6">
    <location>
        <begin position="218"/>
        <end position="237"/>
    </location>
</feature>
<proteinExistence type="predicted"/>
<evidence type="ECO:0000313" key="7">
    <source>
        <dbReference type="EMBL" id="MDR5654583.1"/>
    </source>
</evidence>
<keyword evidence="3 6" id="KW-0812">Transmembrane</keyword>
<dbReference type="InterPro" id="IPR001851">
    <property type="entry name" value="ABC_transp_permease"/>
</dbReference>
<feature type="transmembrane region" description="Helical" evidence="6">
    <location>
        <begin position="48"/>
        <end position="67"/>
    </location>
</feature>
<keyword evidence="8" id="KW-1185">Reference proteome</keyword>
<feature type="transmembrane region" description="Helical" evidence="6">
    <location>
        <begin position="272"/>
        <end position="291"/>
    </location>
</feature>
<dbReference type="Proteomes" id="UP001247754">
    <property type="component" value="Unassembled WGS sequence"/>
</dbReference>
<evidence type="ECO:0000313" key="8">
    <source>
        <dbReference type="Proteomes" id="UP001247754"/>
    </source>
</evidence>
<evidence type="ECO:0000256" key="4">
    <source>
        <dbReference type="ARBA" id="ARBA00022989"/>
    </source>
</evidence>
<feature type="transmembrane region" description="Helical" evidence="6">
    <location>
        <begin position="164"/>
        <end position="187"/>
    </location>
</feature>
<sequence length="322" mass="33030">MSGAPRSAALRLARALVHNAPILVLVIIFATGALMSDRFLSPVNLRNILLQASIISVLAMGMTFVIISGGFDLSVGSIVAASGCVAAWTMLHLGVAAGVLVGVVAGLAAGIVNGALIAWLRLNPFIATLGTVVILRGLALLFTEGQPISGEAGLPAVFLDYARTSVLGIPLLTWTPIVLFLILGWALHLSAYGKKLYAVGGNAEAAFLSGIPVDRIRASAFALAGLTAGIAGVMLAARLQSGQPTAAEGYELNAIAAVILGGASLRGGEGRLAMTIVGVFIIVILGNALNLMGVNSYWQRIAVGAVILLAAAADQIKRSRRH</sequence>
<evidence type="ECO:0000256" key="6">
    <source>
        <dbReference type="SAM" id="Phobius"/>
    </source>
</evidence>
<dbReference type="RefSeq" id="WP_310458739.1">
    <property type="nucleotide sequence ID" value="NZ_JAVKPH010000029.1"/>
</dbReference>
<comment type="subcellular location">
    <subcellularLocation>
        <location evidence="1">Cell membrane</location>
        <topology evidence="1">Multi-pass membrane protein</topology>
    </subcellularLocation>
</comment>
<feature type="transmembrane region" description="Helical" evidence="6">
    <location>
        <begin position="98"/>
        <end position="119"/>
    </location>
</feature>
<dbReference type="PANTHER" id="PTHR32196:SF72">
    <property type="entry name" value="RIBOSE IMPORT PERMEASE PROTEIN RBSC"/>
    <property type="match status" value="1"/>
</dbReference>
<keyword evidence="5 6" id="KW-0472">Membrane</keyword>
<evidence type="ECO:0000256" key="1">
    <source>
        <dbReference type="ARBA" id="ARBA00004651"/>
    </source>
</evidence>
<evidence type="ECO:0000256" key="5">
    <source>
        <dbReference type="ARBA" id="ARBA00023136"/>
    </source>
</evidence>
<protein>
    <submittedName>
        <fullName evidence="7">ABC transporter permease</fullName>
    </submittedName>
</protein>
<comment type="caution">
    <text evidence="7">The sequence shown here is derived from an EMBL/GenBank/DDBJ whole genome shotgun (WGS) entry which is preliminary data.</text>
</comment>
<evidence type="ECO:0000256" key="3">
    <source>
        <dbReference type="ARBA" id="ARBA00022692"/>
    </source>
</evidence>
<keyword evidence="2" id="KW-1003">Cell membrane</keyword>
<accession>A0ABU1FDF3</accession>
<reference evidence="7 8" key="1">
    <citation type="submission" date="2023-09" db="EMBL/GenBank/DDBJ databases">
        <title>Xinfangfangia sedmenti sp. nov., isolated the sedment.</title>
        <authorList>
            <person name="Xu L."/>
        </authorList>
    </citation>
    <scope>NUCLEOTIDE SEQUENCE [LARGE SCALE GENOMIC DNA]</scope>
    <source>
        <strain evidence="7 8">LG-4</strain>
    </source>
</reference>
<dbReference type="PANTHER" id="PTHR32196">
    <property type="entry name" value="ABC TRANSPORTER PERMEASE PROTEIN YPHD-RELATED-RELATED"/>
    <property type="match status" value="1"/>
</dbReference>
<feature type="transmembrane region" description="Helical" evidence="6">
    <location>
        <begin position="15"/>
        <end position="36"/>
    </location>
</feature>